<feature type="non-terminal residue" evidence="2">
    <location>
        <position position="63"/>
    </location>
</feature>
<evidence type="ECO:0000313" key="3">
    <source>
        <dbReference type="Proteomes" id="UP000078597"/>
    </source>
</evidence>
<accession>A0A1A8X433</accession>
<dbReference type="EMBL" id="FLQW01005707">
    <property type="protein sequence ID" value="SBS99352.1"/>
    <property type="molecule type" value="Genomic_DNA"/>
</dbReference>
<dbReference type="Proteomes" id="UP000078597">
    <property type="component" value="Unassembled WGS sequence"/>
</dbReference>
<organism evidence="2 3">
    <name type="scientific">Plasmodium malariae</name>
    <dbReference type="NCBI Taxonomy" id="5858"/>
    <lineage>
        <taxon>Eukaryota</taxon>
        <taxon>Sar</taxon>
        <taxon>Alveolata</taxon>
        <taxon>Apicomplexa</taxon>
        <taxon>Aconoidasida</taxon>
        <taxon>Haemosporida</taxon>
        <taxon>Plasmodiidae</taxon>
        <taxon>Plasmodium</taxon>
        <taxon>Plasmodium (Plasmodium)</taxon>
    </lineage>
</organism>
<name>A0A1A8X433_PLAMA</name>
<evidence type="ECO:0000256" key="1">
    <source>
        <dbReference type="SAM" id="MobiDB-lite"/>
    </source>
</evidence>
<gene>
    <name evidence="2" type="ORF">PMALA_069410</name>
</gene>
<feature type="region of interest" description="Disordered" evidence="1">
    <location>
        <begin position="1"/>
        <end position="50"/>
    </location>
</feature>
<feature type="compositionally biased region" description="Low complexity" evidence="1">
    <location>
        <begin position="17"/>
        <end position="50"/>
    </location>
</feature>
<proteinExistence type="predicted"/>
<evidence type="ECO:0000313" key="2">
    <source>
        <dbReference type="EMBL" id="SBS99352.1"/>
    </source>
</evidence>
<dbReference type="AlphaFoldDB" id="A0A1A8X433"/>
<reference evidence="3" key="1">
    <citation type="submission" date="2016-05" db="EMBL/GenBank/DDBJ databases">
        <authorList>
            <person name="Naeem Raeece"/>
        </authorList>
    </citation>
    <scope>NUCLEOTIDE SEQUENCE [LARGE SCALE GENOMIC DNA]</scope>
</reference>
<sequence length="63" mass="7275">MVNTVIKNEKNNVPEYNINRRNNSSNNNESNNNNNNDNNSSSNNRSNKNNLIRCEISFNYALL</sequence>
<protein>
    <submittedName>
        <fullName evidence="2">Uncharacterized protein</fullName>
    </submittedName>
</protein>